<dbReference type="PRINTS" id="PR00409">
    <property type="entry name" value="PHDIOXRDTASE"/>
</dbReference>
<keyword evidence="4" id="KW-0001">2Fe-2S</keyword>
<dbReference type="InterPro" id="IPR039261">
    <property type="entry name" value="FNR_nucleotide-bd"/>
</dbReference>
<keyword evidence="3" id="KW-0285">Flavoprotein</keyword>
<dbReference type="RefSeq" id="WP_003148229.1">
    <property type="nucleotide sequence ID" value="NZ_JQCP01000001.1"/>
</dbReference>
<keyword evidence="13" id="KW-1185">Reference proteome</keyword>
<dbReference type="PIRSF" id="PIRSF006816">
    <property type="entry name" value="Cyc3_hyd_g"/>
    <property type="match status" value="1"/>
</dbReference>
<proteinExistence type="inferred from homology"/>
<protein>
    <submittedName>
        <fullName evidence="12">Dihydroorotate dehydrogenase, electron transfer subunit</fullName>
    </submittedName>
</protein>
<comment type="similarity">
    <text evidence="1">Belongs to the PyrK family.</text>
</comment>
<comment type="cofactor">
    <cofactor evidence="10">
        <name>[2Fe-2S] cluster</name>
        <dbReference type="ChEBI" id="CHEBI:190135"/>
    </cofactor>
</comment>
<evidence type="ECO:0000256" key="10">
    <source>
        <dbReference type="ARBA" id="ARBA00034078"/>
    </source>
</evidence>
<organism evidence="12 13">
    <name type="scientific">Lancefieldella rimae</name>
    <dbReference type="NCBI Taxonomy" id="1383"/>
    <lineage>
        <taxon>Bacteria</taxon>
        <taxon>Bacillati</taxon>
        <taxon>Actinomycetota</taxon>
        <taxon>Coriobacteriia</taxon>
        <taxon>Coriobacteriales</taxon>
        <taxon>Atopobiaceae</taxon>
        <taxon>Lancefieldella</taxon>
    </lineage>
</organism>
<reference evidence="12 13" key="1">
    <citation type="journal article" date="2015" name="Genome Announc.">
        <title>Expanding the biotechnology potential of lactobacilli through comparative genomics of 213 strains and associated genera.</title>
        <authorList>
            <person name="Sun Z."/>
            <person name="Harris H.M."/>
            <person name="McCann A."/>
            <person name="Guo C."/>
            <person name="Argimon S."/>
            <person name="Zhang W."/>
            <person name="Yang X."/>
            <person name="Jeffery I.B."/>
            <person name="Cooney J.C."/>
            <person name="Kagawa T.F."/>
            <person name="Liu W."/>
            <person name="Song Y."/>
            <person name="Salvetti E."/>
            <person name="Wrobel A."/>
            <person name="Rasinkangas P."/>
            <person name="Parkhill J."/>
            <person name="Rea M.C."/>
            <person name="O'Sullivan O."/>
            <person name="Ritari J."/>
            <person name="Douillard F.P."/>
            <person name="Paul Ross R."/>
            <person name="Yang R."/>
            <person name="Briner A.E."/>
            <person name="Felis G.E."/>
            <person name="de Vos W.M."/>
            <person name="Barrangou R."/>
            <person name="Klaenhammer T.R."/>
            <person name="Caufield P.W."/>
            <person name="Cui Y."/>
            <person name="Zhang H."/>
            <person name="O'Toole P.W."/>
        </authorList>
    </citation>
    <scope>NUCLEOTIDE SEQUENCE [LARGE SCALE GENOMIC DNA]</scope>
    <source>
        <strain evidence="12 13">DSM 7090</strain>
    </source>
</reference>
<dbReference type="InterPro" id="IPR012165">
    <property type="entry name" value="Cyt_c3_hydrogenase_gsu"/>
</dbReference>
<dbReference type="Gene3D" id="3.40.50.80">
    <property type="entry name" value="Nucleotide-binding domain of ferredoxin-NADP reductase (FNR) module"/>
    <property type="match status" value="1"/>
</dbReference>
<dbReference type="Proteomes" id="UP000051927">
    <property type="component" value="Unassembled WGS sequence"/>
</dbReference>
<feature type="domain" description="FAD-binding FR-type" evidence="11">
    <location>
        <begin position="7"/>
        <end position="107"/>
    </location>
</feature>
<evidence type="ECO:0000256" key="1">
    <source>
        <dbReference type="ARBA" id="ARBA00006422"/>
    </source>
</evidence>
<dbReference type="Gene3D" id="2.10.240.10">
    <property type="entry name" value="Dihydroorotate dehydrogenase, electron transfer subunit"/>
    <property type="match status" value="1"/>
</dbReference>
<dbReference type="Gene3D" id="2.40.30.10">
    <property type="entry name" value="Translation factors"/>
    <property type="match status" value="1"/>
</dbReference>
<dbReference type="Pfam" id="PF00175">
    <property type="entry name" value="NAD_binding_1"/>
    <property type="match status" value="1"/>
</dbReference>
<dbReference type="InterPro" id="IPR050353">
    <property type="entry name" value="PyrK_electron_transfer"/>
</dbReference>
<dbReference type="PROSITE" id="PS51384">
    <property type="entry name" value="FAD_FR"/>
    <property type="match status" value="1"/>
</dbReference>
<keyword evidence="2" id="KW-0813">Transport</keyword>
<dbReference type="InterPro" id="IPR037117">
    <property type="entry name" value="Dihydroorotate_DH_ele_sf"/>
</dbReference>
<accession>A0ABR5Q3L0</accession>
<keyword evidence="6" id="KW-0274">FAD</keyword>
<dbReference type="InterPro" id="IPR017938">
    <property type="entry name" value="Riboflavin_synthase-like_b-brl"/>
</dbReference>
<sequence>MALRGKARLFDFTIVSNSLVAEDTYKAILSAPGLADVLEPGQFVNVRVPGDSTHILRIPLSFSHADCAHETLELIYATVGEGTRRLACMQPGERSNLVAPCGKPWRISATSTRTVLVSGGVGITPLIAAARVLAEKDIAFDACIGAQTGSRLYGKDELLALGAKHVIETTDDGSRGVKGLVIDALSEPLSQGVWDAVYTCGPEPMMRSVARLAHTYNVSCQVSMERMMSCAFGACNTCNVALARGGYASACMDGPIFDAEEVAW</sequence>
<dbReference type="InterPro" id="IPR001433">
    <property type="entry name" value="OxRdtase_FAD/NAD-bd"/>
</dbReference>
<evidence type="ECO:0000256" key="4">
    <source>
        <dbReference type="ARBA" id="ARBA00022714"/>
    </source>
</evidence>
<keyword evidence="9" id="KW-0411">Iron-sulfur</keyword>
<comment type="caution">
    <text evidence="12">The sequence shown here is derived from an EMBL/GenBank/DDBJ whole genome shotgun (WGS) entry which is preliminary data.</text>
</comment>
<evidence type="ECO:0000256" key="5">
    <source>
        <dbReference type="ARBA" id="ARBA00022723"/>
    </source>
</evidence>
<dbReference type="GeneID" id="84904077"/>
<dbReference type="SUPFAM" id="SSF52343">
    <property type="entry name" value="Ferredoxin reductase-like, C-terminal NADP-linked domain"/>
    <property type="match status" value="1"/>
</dbReference>
<evidence type="ECO:0000256" key="8">
    <source>
        <dbReference type="ARBA" id="ARBA00023004"/>
    </source>
</evidence>
<keyword evidence="5" id="KW-0479">Metal-binding</keyword>
<gene>
    <name evidence="12" type="ORF">IV60_GL000271</name>
</gene>
<dbReference type="InterPro" id="IPR019480">
    <property type="entry name" value="Dihydroorotate_DH_Fe-S-bd"/>
</dbReference>
<evidence type="ECO:0000256" key="2">
    <source>
        <dbReference type="ARBA" id="ARBA00022448"/>
    </source>
</evidence>
<name>A0ABR5Q3L0_9ACTN</name>
<dbReference type="CDD" id="cd06218">
    <property type="entry name" value="DHOD_e_trans"/>
    <property type="match status" value="1"/>
</dbReference>
<dbReference type="SUPFAM" id="SSF63380">
    <property type="entry name" value="Riboflavin synthase domain-like"/>
    <property type="match status" value="1"/>
</dbReference>
<evidence type="ECO:0000259" key="11">
    <source>
        <dbReference type="PROSITE" id="PS51384"/>
    </source>
</evidence>
<evidence type="ECO:0000313" key="12">
    <source>
        <dbReference type="EMBL" id="KRO03092.1"/>
    </source>
</evidence>
<dbReference type="EMBL" id="JQCP01000001">
    <property type="protein sequence ID" value="KRO03092.1"/>
    <property type="molecule type" value="Genomic_DNA"/>
</dbReference>
<evidence type="ECO:0000256" key="7">
    <source>
        <dbReference type="ARBA" id="ARBA00022982"/>
    </source>
</evidence>
<keyword evidence="8" id="KW-0408">Iron</keyword>
<evidence type="ECO:0000256" key="6">
    <source>
        <dbReference type="ARBA" id="ARBA00022827"/>
    </source>
</evidence>
<keyword evidence="7" id="KW-0249">Electron transport</keyword>
<evidence type="ECO:0000313" key="13">
    <source>
        <dbReference type="Proteomes" id="UP000051927"/>
    </source>
</evidence>
<dbReference type="PANTHER" id="PTHR43513">
    <property type="entry name" value="DIHYDROOROTATE DEHYDROGENASE B (NAD(+)), ELECTRON TRANSFER SUBUNIT"/>
    <property type="match status" value="1"/>
</dbReference>
<dbReference type="InterPro" id="IPR017927">
    <property type="entry name" value="FAD-bd_FR_type"/>
</dbReference>
<dbReference type="Pfam" id="PF10418">
    <property type="entry name" value="DHODB_Fe-S_bind"/>
    <property type="match status" value="1"/>
</dbReference>
<evidence type="ECO:0000256" key="9">
    <source>
        <dbReference type="ARBA" id="ARBA00023014"/>
    </source>
</evidence>
<evidence type="ECO:0000256" key="3">
    <source>
        <dbReference type="ARBA" id="ARBA00022630"/>
    </source>
</evidence>
<dbReference type="PANTHER" id="PTHR43513:SF3">
    <property type="entry name" value="DIHYDROOROTATE DEHYDROGENASE B (NAD(+)), ELECTRON TRANSFER SUBUNIT-RELATED"/>
    <property type="match status" value="1"/>
</dbReference>